<accession>A0A1H8ZVA9</accession>
<dbReference type="STRING" id="419940.SAMN05421824_0049"/>
<organism evidence="1 2">
    <name type="scientific">Hyunsoonleella jejuensis</name>
    <dbReference type="NCBI Taxonomy" id="419940"/>
    <lineage>
        <taxon>Bacteria</taxon>
        <taxon>Pseudomonadati</taxon>
        <taxon>Bacteroidota</taxon>
        <taxon>Flavobacteriia</taxon>
        <taxon>Flavobacteriales</taxon>
        <taxon>Flavobacteriaceae</taxon>
    </lineage>
</organism>
<dbReference type="EMBL" id="FOFN01000001">
    <property type="protein sequence ID" value="SEP68379.1"/>
    <property type="molecule type" value="Genomic_DNA"/>
</dbReference>
<evidence type="ECO:0000313" key="2">
    <source>
        <dbReference type="Proteomes" id="UP000198999"/>
    </source>
</evidence>
<dbReference type="SUPFAM" id="SSF49464">
    <property type="entry name" value="Carboxypeptidase regulatory domain-like"/>
    <property type="match status" value="1"/>
</dbReference>
<dbReference type="Proteomes" id="UP000198999">
    <property type="component" value="Unassembled WGS sequence"/>
</dbReference>
<name>A0A1H8ZVA9_9FLAO</name>
<dbReference type="InterPro" id="IPR008969">
    <property type="entry name" value="CarboxyPept-like_regulatory"/>
</dbReference>
<dbReference type="OrthoDB" id="603275at2"/>
<sequence>MKLKLTIVFTLLVTLGFSQVKLQGVVKDSIGSPLELANVMALNQETNAMESYGITNEKGKFVLTLGKNSQYKLQVSYIGMKTFEEIIETTDANIDKDITMVTDNALDAVELTYEMPVTIKGDTLIYNADSFKNGTERKLEDVLEKLPGVEVNDEGQIEVEGQRVSKIMVDGKDFFDGDTKLATKNIPSNAVDKVQVLKNYAEVGQLSGVTNNQDNYAINIKLKEGKKNFWFGNVTAGGGSSPDDELYLVQPKLFYYSPKYSINIIGDLNNTGEPALSRRDLRGFGGGFRSPSRDSGTSLNLGNNDLGFLATQNNRAQNIENKLASANFSYSPNRALDISGFGIFNSSSVDIRQIRSVQYTNPNLGIPDEDTDQITSQRSDIGLVKLSATYKPNFNNQMDYDVLGRVTKESQEQNFFSSVIGNTNQFEDNTPYSINQNLNYYYTLNETNIFALEVQHLLQDEDPFYNAILEDKDNYENTADALGLDPDQIGYNINQTRRVKTNQLDAKLDYWNVLNDKSNINLTLGAISSRQDFNSNLFQILDDDSNFDPTPNFNNGIAINDIVYSFSDYYLGAKYTLKAGIFTFMPGVSAHAYRYGNDQFGQEFQDNFGLLLPSFETRMQFKKSESLTLRYTMRNQFTDVTRLASGIVLNGFNSIQVGNPELQNALTNNVSLIYRSFNLFNYTNVFAVVNYSNAVDQIRSISNFESVVRTNNFFNSGFADESVTAFGRFQRTFGKLRASINTRFNYSKFNQFIQGERSINENFQQSYTPELRTNFREAPNFEISYRYAVNTNQQGGRSTTFTTNAPSIEFDAYIWKKFTFLTDYAYTRQSNPNGSPQEFEIWNASLSYRKDRDAKWEYTLKATNLLNATSLIQNGNNNVSVFTSEYFIQPRFVTFRLRYEI</sequence>
<dbReference type="AlphaFoldDB" id="A0A1H8ZVA9"/>
<protein>
    <submittedName>
        <fullName evidence="1">CarboxypepD_reg-like domain-containing protein</fullName>
    </submittedName>
</protein>
<dbReference type="Pfam" id="PF13620">
    <property type="entry name" value="CarboxypepD_reg"/>
    <property type="match status" value="1"/>
</dbReference>
<proteinExistence type="predicted"/>
<evidence type="ECO:0000313" key="1">
    <source>
        <dbReference type="EMBL" id="SEP68379.1"/>
    </source>
</evidence>
<keyword evidence="2" id="KW-1185">Reference proteome</keyword>
<gene>
    <name evidence="1" type="ORF">SAMN05421824_0049</name>
</gene>
<dbReference type="Gene3D" id="2.60.40.1120">
    <property type="entry name" value="Carboxypeptidase-like, regulatory domain"/>
    <property type="match status" value="1"/>
</dbReference>
<dbReference type="RefSeq" id="WP_092573939.1">
    <property type="nucleotide sequence ID" value="NZ_FOFN01000001.1"/>
</dbReference>
<dbReference type="SUPFAM" id="SSF56935">
    <property type="entry name" value="Porins"/>
    <property type="match status" value="1"/>
</dbReference>
<reference evidence="1 2" key="1">
    <citation type="submission" date="2016-10" db="EMBL/GenBank/DDBJ databases">
        <authorList>
            <person name="de Groot N.N."/>
        </authorList>
    </citation>
    <scope>NUCLEOTIDE SEQUENCE [LARGE SCALE GENOMIC DNA]</scope>
    <source>
        <strain evidence="1 2">DSM 21035</strain>
    </source>
</reference>